<comment type="caution">
    <text evidence="2">The sequence shown here is derived from an EMBL/GenBank/DDBJ whole genome shotgun (WGS) entry which is preliminary data.</text>
</comment>
<organism evidence="2 3">
    <name type="scientific">Caerostris darwini</name>
    <dbReference type="NCBI Taxonomy" id="1538125"/>
    <lineage>
        <taxon>Eukaryota</taxon>
        <taxon>Metazoa</taxon>
        <taxon>Ecdysozoa</taxon>
        <taxon>Arthropoda</taxon>
        <taxon>Chelicerata</taxon>
        <taxon>Arachnida</taxon>
        <taxon>Araneae</taxon>
        <taxon>Araneomorphae</taxon>
        <taxon>Entelegynae</taxon>
        <taxon>Araneoidea</taxon>
        <taxon>Araneidae</taxon>
        <taxon>Caerostris</taxon>
    </lineage>
</organism>
<dbReference type="EMBL" id="BPLQ01003866">
    <property type="protein sequence ID" value="GIY03949.1"/>
    <property type="molecule type" value="Genomic_DNA"/>
</dbReference>
<keyword evidence="3" id="KW-1185">Reference proteome</keyword>
<feature type="region of interest" description="Disordered" evidence="1">
    <location>
        <begin position="1"/>
        <end position="28"/>
    </location>
</feature>
<sequence length="89" mass="10191">MKRKRFGEAKMYGKSLRQSSFQNDPFTTPHPLPKTVALTICLNRTPLRSIDDDDDCNYASNDETKTISSHCRMKASPEELWALELSELL</sequence>
<feature type="compositionally biased region" description="Polar residues" evidence="1">
    <location>
        <begin position="16"/>
        <end position="26"/>
    </location>
</feature>
<evidence type="ECO:0000256" key="1">
    <source>
        <dbReference type="SAM" id="MobiDB-lite"/>
    </source>
</evidence>
<evidence type="ECO:0000313" key="3">
    <source>
        <dbReference type="Proteomes" id="UP001054837"/>
    </source>
</evidence>
<dbReference type="Proteomes" id="UP001054837">
    <property type="component" value="Unassembled WGS sequence"/>
</dbReference>
<evidence type="ECO:0000313" key="2">
    <source>
        <dbReference type="EMBL" id="GIY03949.1"/>
    </source>
</evidence>
<proteinExistence type="predicted"/>
<protein>
    <submittedName>
        <fullName evidence="2">Uncharacterized protein</fullName>
    </submittedName>
</protein>
<reference evidence="2 3" key="1">
    <citation type="submission" date="2021-06" db="EMBL/GenBank/DDBJ databases">
        <title>Caerostris darwini draft genome.</title>
        <authorList>
            <person name="Kono N."/>
            <person name="Arakawa K."/>
        </authorList>
    </citation>
    <scope>NUCLEOTIDE SEQUENCE [LARGE SCALE GENOMIC DNA]</scope>
</reference>
<name>A0AAV4Q3P9_9ARAC</name>
<accession>A0AAV4Q3P9</accession>
<gene>
    <name evidence="2" type="ORF">CDAR_264361</name>
</gene>
<dbReference type="AlphaFoldDB" id="A0AAV4Q3P9"/>